<protein>
    <recommendedName>
        <fullName evidence="3">Protein RDM1</fullName>
    </recommendedName>
</protein>
<sequence>TRVTYNRHVLHSSSSSSSSLKKLKTLISAASWSRRTFLFTVRIFNGSSGTMQTSVTMTPRASVDSASSEVEPEISDGFSPLEDEGSLLIRAEIYQNYMKRFPIPTNRGSLIPFTSWVGLSISIKQLYHQPLHYLTNVLLQRWDQSRFGSDSEDQSLDLIVHPSKAEATIWLVEEIHRTTSSHLQIAHLWGSDPMYHSLIDPITPQPRRS</sequence>
<dbReference type="SUPFAM" id="SSF109920">
    <property type="entry name" value="Hypothetical protein At3g22680"/>
    <property type="match status" value="1"/>
</dbReference>
<dbReference type="GO" id="GO:0000419">
    <property type="term" value="C:RNA polymerase V complex"/>
    <property type="evidence" value="ECO:0007669"/>
    <property type="project" value="TreeGrafter"/>
</dbReference>
<dbReference type="InterPro" id="IPR015270">
    <property type="entry name" value="RDM1_plant"/>
</dbReference>
<evidence type="ECO:0000313" key="1">
    <source>
        <dbReference type="EMBL" id="CAH2053007.1"/>
    </source>
</evidence>
<accession>A0AAU9RVC6</accession>
<name>A0AAU9RVC6_THLAR</name>
<evidence type="ECO:0008006" key="3">
    <source>
        <dbReference type="Google" id="ProtNLM"/>
    </source>
</evidence>
<feature type="non-terminal residue" evidence="1">
    <location>
        <position position="209"/>
    </location>
</feature>
<keyword evidence="2" id="KW-1185">Reference proteome</keyword>
<evidence type="ECO:0000313" key="2">
    <source>
        <dbReference type="Proteomes" id="UP000836841"/>
    </source>
</evidence>
<dbReference type="EMBL" id="OU466859">
    <property type="protein sequence ID" value="CAH2053007.1"/>
    <property type="molecule type" value="Genomic_DNA"/>
</dbReference>
<dbReference type="Proteomes" id="UP000836841">
    <property type="component" value="Chromosome 3"/>
</dbReference>
<dbReference type="PANTHER" id="PTHR36366">
    <property type="entry name" value="PROTEIN RDM1"/>
    <property type="match status" value="1"/>
</dbReference>
<proteinExistence type="predicted"/>
<reference evidence="1 2" key="1">
    <citation type="submission" date="2022-03" db="EMBL/GenBank/DDBJ databases">
        <authorList>
            <person name="Nunn A."/>
            <person name="Chopra R."/>
            <person name="Nunn A."/>
            <person name="Contreras Garrido A."/>
        </authorList>
    </citation>
    <scope>NUCLEOTIDE SEQUENCE [LARGE SCALE GENOMIC DNA]</scope>
</reference>
<dbReference type="GO" id="GO:0080188">
    <property type="term" value="P:gene silencing by siRNA-directed DNA methylation"/>
    <property type="evidence" value="ECO:0007669"/>
    <property type="project" value="InterPro"/>
</dbReference>
<dbReference type="PANTHER" id="PTHR36366:SF1">
    <property type="entry name" value="PROTEIN RDM1"/>
    <property type="match status" value="1"/>
</dbReference>
<gene>
    <name evidence="1" type="ORF">TAV2_LOCUS10942</name>
</gene>
<dbReference type="Pfam" id="PF09187">
    <property type="entry name" value="RdDM_RDM1"/>
    <property type="match status" value="1"/>
</dbReference>
<dbReference type="Gene3D" id="1.20.120.690">
    <property type="entry name" value="RDM1 protein domain"/>
    <property type="match status" value="1"/>
</dbReference>
<dbReference type="AlphaFoldDB" id="A0AAU9RVC6"/>
<dbReference type="InterPro" id="IPR036319">
    <property type="entry name" value="RDM1_sf"/>
</dbReference>
<organism evidence="1 2">
    <name type="scientific">Thlaspi arvense</name>
    <name type="common">Field penny-cress</name>
    <dbReference type="NCBI Taxonomy" id="13288"/>
    <lineage>
        <taxon>Eukaryota</taxon>
        <taxon>Viridiplantae</taxon>
        <taxon>Streptophyta</taxon>
        <taxon>Embryophyta</taxon>
        <taxon>Tracheophyta</taxon>
        <taxon>Spermatophyta</taxon>
        <taxon>Magnoliopsida</taxon>
        <taxon>eudicotyledons</taxon>
        <taxon>Gunneridae</taxon>
        <taxon>Pentapetalae</taxon>
        <taxon>rosids</taxon>
        <taxon>malvids</taxon>
        <taxon>Brassicales</taxon>
        <taxon>Brassicaceae</taxon>
        <taxon>Thlaspideae</taxon>
        <taxon>Thlaspi</taxon>
    </lineage>
</organism>